<keyword evidence="18" id="KW-1185">Reference proteome</keyword>
<dbReference type="PROSITE" id="PS00299">
    <property type="entry name" value="UBIQUITIN_1"/>
    <property type="match status" value="2"/>
</dbReference>
<accession>A0A813ERJ8</accession>
<evidence type="ECO:0000256" key="9">
    <source>
        <dbReference type="ARBA" id="ARBA00022741"/>
    </source>
</evidence>
<evidence type="ECO:0000256" key="12">
    <source>
        <dbReference type="ARBA" id="ARBA00023134"/>
    </source>
</evidence>
<dbReference type="InterPro" id="IPR036525">
    <property type="entry name" value="Tubulin/FtsZ_GTPase_sf"/>
</dbReference>
<evidence type="ECO:0000256" key="3">
    <source>
        <dbReference type="ARBA" id="ARBA00008430"/>
    </source>
</evidence>
<comment type="subcellular location">
    <subcellularLocation>
        <location evidence="2">Cytoplasm</location>
    </subcellularLocation>
    <subcellularLocation>
        <location evidence="1">Nucleus</location>
    </subcellularLocation>
</comment>
<feature type="domain" description="Ubiquitin-like" evidence="16">
    <location>
        <begin position="515"/>
        <end position="590"/>
    </location>
</feature>
<evidence type="ECO:0000256" key="13">
    <source>
        <dbReference type="ARBA" id="ARBA00023242"/>
    </source>
</evidence>
<evidence type="ECO:0000313" key="17">
    <source>
        <dbReference type="EMBL" id="CAE8600947.1"/>
    </source>
</evidence>
<dbReference type="PROSITE" id="PS00227">
    <property type="entry name" value="TUBULIN"/>
    <property type="match status" value="1"/>
</dbReference>
<evidence type="ECO:0000256" key="8">
    <source>
        <dbReference type="ARBA" id="ARBA00022737"/>
    </source>
</evidence>
<evidence type="ECO:0000256" key="15">
    <source>
        <dbReference type="SAM" id="MobiDB-lite"/>
    </source>
</evidence>
<feature type="compositionally biased region" description="Polar residues" evidence="15">
    <location>
        <begin position="625"/>
        <end position="634"/>
    </location>
</feature>
<keyword evidence="9" id="KW-0547">Nucleotide-binding</keyword>
<dbReference type="Gene3D" id="3.10.20.90">
    <property type="entry name" value="Phosphatidylinositol 3-kinase Catalytic Subunit, Chain A, domain 1"/>
    <property type="match status" value="4"/>
</dbReference>
<feature type="compositionally biased region" description="Acidic residues" evidence="15">
    <location>
        <begin position="772"/>
        <end position="781"/>
    </location>
</feature>
<dbReference type="Proteomes" id="UP000654075">
    <property type="component" value="Unassembled WGS sequence"/>
</dbReference>
<evidence type="ECO:0000256" key="10">
    <source>
        <dbReference type="ARBA" id="ARBA00022801"/>
    </source>
</evidence>
<evidence type="ECO:0000256" key="4">
    <source>
        <dbReference type="ARBA" id="ARBA00009636"/>
    </source>
</evidence>
<dbReference type="FunFam" id="3.10.20.90:FF:000009">
    <property type="entry name" value="Ubiquitin-60S ribosomal protein"/>
    <property type="match status" value="1"/>
</dbReference>
<feature type="non-terminal residue" evidence="17">
    <location>
        <position position="1"/>
    </location>
</feature>
<evidence type="ECO:0000256" key="11">
    <source>
        <dbReference type="ARBA" id="ARBA00022843"/>
    </source>
</evidence>
<dbReference type="CDD" id="cd01803">
    <property type="entry name" value="Ubl_ubiquitin"/>
    <property type="match status" value="1"/>
</dbReference>
<feature type="region of interest" description="Disordered" evidence="15">
    <location>
        <begin position="448"/>
        <end position="478"/>
    </location>
</feature>
<dbReference type="Pfam" id="PF00240">
    <property type="entry name" value="ubiquitin"/>
    <property type="match status" value="2"/>
</dbReference>
<dbReference type="InterPro" id="IPR019954">
    <property type="entry name" value="Ubiquitin_CS"/>
</dbReference>
<dbReference type="InterPro" id="IPR000626">
    <property type="entry name" value="Ubiquitin-like_dom"/>
</dbReference>
<evidence type="ECO:0000259" key="16">
    <source>
        <dbReference type="PROSITE" id="PS50053"/>
    </source>
</evidence>
<name>A0A813ERJ8_POLGL</name>
<feature type="region of interest" description="Disordered" evidence="15">
    <location>
        <begin position="614"/>
        <end position="644"/>
    </location>
</feature>
<dbReference type="GO" id="GO:0005634">
    <property type="term" value="C:nucleus"/>
    <property type="evidence" value="ECO:0007669"/>
    <property type="project" value="UniProtKB-SubCell"/>
</dbReference>
<comment type="catalytic activity">
    <reaction evidence="14">
        <text>GTP + H2O = GDP + phosphate + H(+)</text>
        <dbReference type="Rhea" id="RHEA:19669"/>
        <dbReference type="ChEBI" id="CHEBI:15377"/>
        <dbReference type="ChEBI" id="CHEBI:15378"/>
        <dbReference type="ChEBI" id="CHEBI:37565"/>
        <dbReference type="ChEBI" id="CHEBI:43474"/>
        <dbReference type="ChEBI" id="CHEBI:58189"/>
    </reaction>
    <physiologicalReaction direction="left-to-right" evidence="14">
        <dbReference type="Rhea" id="RHEA:19670"/>
    </physiologicalReaction>
</comment>
<dbReference type="PRINTS" id="PR01161">
    <property type="entry name" value="TUBULIN"/>
</dbReference>
<dbReference type="PRINTS" id="PR01162">
    <property type="entry name" value="ALPHATUBULIN"/>
</dbReference>
<keyword evidence="12" id="KW-0342">GTP-binding</keyword>
<dbReference type="PANTHER" id="PTHR10666">
    <property type="entry name" value="UBIQUITIN"/>
    <property type="match status" value="1"/>
</dbReference>
<dbReference type="InterPro" id="IPR029071">
    <property type="entry name" value="Ubiquitin-like_domsf"/>
</dbReference>
<dbReference type="GO" id="GO:0005874">
    <property type="term" value="C:microtubule"/>
    <property type="evidence" value="ECO:0007669"/>
    <property type="project" value="UniProtKB-KW"/>
</dbReference>
<dbReference type="GO" id="GO:0005737">
    <property type="term" value="C:cytoplasm"/>
    <property type="evidence" value="ECO:0007669"/>
    <property type="project" value="UniProtKB-SubCell"/>
</dbReference>
<dbReference type="InterPro" id="IPR000217">
    <property type="entry name" value="Tubulin"/>
</dbReference>
<feature type="compositionally biased region" description="Basic and acidic residues" evidence="15">
    <location>
        <begin position="832"/>
        <end position="848"/>
    </location>
</feature>
<evidence type="ECO:0000313" key="18">
    <source>
        <dbReference type="Proteomes" id="UP000654075"/>
    </source>
</evidence>
<gene>
    <name evidence="17" type="ORF">PGLA1383_LOCUS19246</name>
</gene>
<dbReference type="FunFam" id="3.10.20.90:FF:000469">
    <property type="entry name" value="Polyubiquitin-C"/>
    <property type="match status" value="1"/>
</dbReference>
<evidence type="ECO:0000256" key="2">
    <source>
        <dbReference type="ARBA" id="ARBA00004496"/>
    </source>
</evidence>
<keyword evidence="11" id="KW-0832">Ubl conjugation</keyword>
<dbReference type="SMART" id="SM00213">
    <property type="entry name" value="UBQ"/>
    <property type="match status" value="2"/>
</dbReference>
<evidence type="ECO:0000256" key="1">
    <source>
        <dbReference type="ARBA" id="ARBA00004123"/>
    </source>
</evidence>
<feature type="compositionally biased region" description="Polar residues" evidence="15">
    <location>
        <begin position="327"/>
        <end position="360"/>
    </location>
</feature>
<dbReference type="GO" id="GO:0005200">
    <property type="term" value="F:structural constituent of cytoskeleton"/>
    <property type="evidence" value="ECO:0007669"/>
    <property type="project" value="InterPro"/>
</dbReference>
<keyword evidence="8" id="KW-0677">Repeat</keyword>
<dbReference type="InterPro" id="IPR002452">
    <property type="entry name" value="Alpha_tubulin"/>
</dbReference>
<keyword evidence="13" id="KW-0539">Nucleus</keyword>
<comment type="caution">
    <text evidence="17">The sequence shown here is derived from an EMBL/GenBank/DDBJ whole genome shotgun (WGS) entry which is preliminary data.</text>
</comment>
<organism evidence="17 18">
    <name type="scientific">Polarella glacialis</name>
    <name type="common">Dinoflagellate</name>
    <dbReference type="NCBI Taxonomy" id="89957"/>
    <lineage>
        <taxon>Eukaryota</taxon>
        <taxon>Sar</taxon>
        <taxon>Alveolata</taxon>
        <taxon>Dinophyceae</taxon>
        <taxon>Suessiales</taxon>
        <taxon>Suessiaceae</taxon>
        <taxon>Polarella</taxon>
    </lineage>
</organism>
<dbReference type="Pfam" id="PF00091">
    <property type="entry name" value="Tubulin"/>
    <property type="match status" value="1"/>
</dbReference>
<dbReference type="EMBL" id="CAJNNV010012639">
    <property type="protein sequence ID" value="CAE8600947.1"/>
    <property type="molecule type" value="Genomic_DNA"/>
</dbReference>
<dbReference type="InterPro" id="IPR003008">
    <property type="entry name" value="Tubulin_FtsZ_GTPase"/>
</dbReference>
<feature type="region of interest" description="Disordered" evidence="15">
    <location>
        <begin position="772"/>
        <end position="936"/>
    </location>
</feature>
<feature type="region of interest" description="Disordered" evidence="15">
    <location>
        <begin position="321"/>
        <end position="360"/>
    </location>
</feature>
<proteinExistence type="inferred from homology"/>
<evidence type="ECO:0000256" key="7">
    <source>
        <dbReference type="ARBA" id="ARBA00022701"/>
    </source>
</evidence>
<dbReference type="GO" id="GO:0016787">
    <property type="term" value="F:hydrolase activity"/>
    <property type="evidence" value="ECO:0007669"/>
    <property type="project" value="UniProtKB-KW"/>
</dbReference>
<keyword evidence="10" id="KW-0378">Hydrolase</keyword>
<dbReference type="InterPro" id="IPR050158">
    <property type="entry name" value="Ubiquitin_ubiquitin-like"/>
</dbReference>
<dbReference type="SUPFAM" id="SSF54236">
    <property type="entry name" value="Ubiquitin-like"/>
    <property type="match status" value="2"/>
</dbReference>
<reference evidence="17" key="1">
    <citation type="submission" date="2021-02" db="EMBL/GenBank/DDBJ databases">
        <authorList>
            <person name="Dougan E. K."/>
            <person name="Rhodes N."/>
            <person name="Thang M."/>
            <person name="Chan C."/>
        </authorList>
    </citation>
    <scope>NUCLEOTIDE SEQUENCE</scope>
</reference>
<feature type="domain" description="Ubiquitin-like" evidence="16">
    <location>
        <begin position="979"/>
        <end position="1035"/>
    </location>
</feature>
<keyword evidence="5" id="KW-0963">Cytoplasm</keyword>
<dbReference type="PROSITE" id="PS50053">
    <property type="entry name" value="UBIQUITIN_2"/>
    <property type="match status" value="3"/>
</dbReference>
<dbReference type="InterPro" id="IPR017975">
    <property type="entry name" value="Tubulin_CS"/>
</dbReference>
<feature type="compositionally biased region" description="Basic and acidic residues" evidence="15">
    <location>
        <begin position="809"/>
        <end position="818"/>
    </location>
</feature>
<dbReference type="Gene3D" id="3.40.50.1440">
    <property type="entry name" value="Tubulin/FtsZ, GTPase domain"/>
    <property type="match status" value="1"/>
</dbReference>
<feature type="region of interest" description="Disordered" evidence="15">
    <location>
        <begin position="725"/>
        <end position="760"/>
    </location>
</feature>
<evidence type="ECO:0000256" key="5">
    <source>
        <dbReference type="ARBA" id="ARBA00022490"/>
    </source>
</evidence>
<dbReference type="SMART" id="SM00864">
    <property type="entry name" value="Tubulin"/>
    <property type="match status" value="1"/>
</dbReference>
<evidence type="ECO:0000256" key="14">
    <source>
        <dbReference type="ARBA" id="ARBA00049117"/>
    </source>
</evidence>
<dbReference type="Gene3D" id="3.40.395.10">
    <property type="entry name" value="Adenoviral Proteinase, Chain A"/>
    <property type="match status" value="1"/>
</dbReference>
<keyword evidence="7" id="KW-0493">Microtubule</keyword>
<keyword evidence="6" id="KW-1017">Isopeptide bond</keyword>
<dbReference type="SUPFAM" id="SSF52490">
    <property type="entry name" value="Tubulin nucleotide-binding domain-like"/>
    <property type="match status" value="1"/>
</dbReference>
<dbReference type="GO" id="GO:0005525">
    <property type="term" value="F:GTP binding"/>
    <property type="evidence" value="ECO:0007669"/>
    <property type="project" value="UniProtKB-KW"/>
</dbReference>
<protein>
    <recommendedName>
        <fullName evidence="16">Ubiquitin-like domain-containing protein</fullName>
    </recommendedName>
</protein>
<dbReference type="GO" id="GO:0007017">
    <property type="term" value="P:microtubule-based process"/>
    <property type="evidence" value="ECO:0007669"/>
    <property type="project" value="InterPro"/>
</dbReference>
<comment type="similarity">
    <text evidence="4">Belongs to the tubulin family.</text>
</comment>
<sequence>ALCIHLGQGGVQIGNACWELFCLEHGIQPDGQTIGGGDDAFNTFFSETGAGKHVPRCVMVDLEPTVVDEVRTGTYRQLFHPEQLISGKEDAANNFARGHYTVGEEIVDLVLDRIRKLADNCTGLQGFMVYNTCGGGTGSGLAGEMFDILLRGVLRCLGFCTCGLRSSPDQSCIFIREGVAIAKCLTINNLTFEYLKNLALCLIRELRNPPTSPTQPPAQLLFCLWTMLSSVLADWSVTGYPVKEARPGYPGWCAPLERLQLTTSSCRNVVGFPLTIGNSTELAQHQGHELGSCKPVNRKEHSITASLTEKKILNTNVDVDVTATTGPKGSSKQRTPTEGTKSTCSKTEQDANFPSPTKGTISTCVNTEQDANFPDDHERIAKEPSLTPGTGVSLHYKIEAPHGGPSMFHEIEALGGPSPRFTPGETEAPQGPSLHNYYTLHFPGNVSPSSTFTGSPSELEGNDRQTLGFDKSEKTYSDSPLSILGKQLEDGRTLSGYNIQKENTLRLVLRLSGGIQIFVKTLTGKTITLDVEANDTIDDVKAKIQDKEGIPPNQQILIFEGKQLEDCRTLSDYNIQKENTLHLVLRLRGGMQTFVKTPTGKTITFDAAASDTITPPPLLHKGGANLTSATTGSPSKLEEHAPALRSNTSKNLTLPLASRLIANTATLDNFGNYFRANCCTVPTDALQELYATFDQTAESIDERPPLEQGTRAVKLTDGSIRAPNATARHRKCEGAEDECSTHFRNRKTAPRGPPPEKQYIRLKNTYEMLMEDEPETTEDEEHSAPPPPPATEGKNKWTKKRRAIALPKPRNEATKEPLTELPSISMSDPVEETIHSHDEVYEEHEEHSAPPPPLTTKGENKWIRKRRAIALPQRNEATKEPLTDLPSISTTDPVEETIHSHDEVYEEHEEIPPPPEQLKTSEQTTTLNTDNKETTTADLTEKKTKTKFQISKRQYQRSVKKAKADELKTDGSPPPSPPIQIFVKTLTGKIITLDVEPNDTIDDVKAKIQDKEGIPPDQQILIFEGRQLEELEELEAGIGQGNEHGTPQDNFDSSYASECRHYAEFLKPYVRPNTPQYTGGIHLKAYCEAQVHQGMHSAASTTNDSVAIPWRLLSLEHRDRLKHMLYRHRHVKWYLPICLQNHWTMMKVDIDNQEILHANRSGNNTPLRTQWILDFAQSIEIPSTKIRWYTDRAQKEDADCGPAVVATALATMYKQPLIKIRQKAFTKCRNIADKCDMHLAKTQFVPEQWLHWSMVQRGYMMAPTNANKGKRANGRCIGIFGKTDVKGALSDIEVNKVSEAPLDSDIDKQKADSNWDDAKGGLNLMLMMKECKKRKHLKAIEDLIAPPHTEDLTGDHMKIETKAPQKMMNSLLKKGVLALQTMSLAPKIPTCRTSESTILVMLTLTPATIVDRKALQKMKKDIAVHKRETQKHKKGVLPPQLLMNPVLRTSLFLSGPLTQRASTRQVRVSPRDDGS</sequence>
<comment type="similarity">
    <text evidence="3">Belongs to the ubiquitin family.</text>
</comment>
<feature type="domain" description="Ubiquitin-like" evidence="16">
    <location>
        <begin position="481"/>
        <end position="514"/>
    </location>
</feature>
<evidence type="ECO:0000256" key="6">
    <source>
        <dbReference type="ARBA" id="ARBA00022499"/>
    </source>
</evidence>